<dbReference type="Proteomes" id="UP000637980">
    <property type="component" value="Unassembled WGS sequence"/>
</dbReference>
<evidence type="ECO:0000313" key="3">
    <source>
        <dbReference type="Proteomes" id="UP000637980"/>
    </source>
</evidence>
<keyword evidence="1" id="KW-0732">Signal</keyword>
<protein>
    <recommendedName>
        <fullName evidence="4">Phospholipase</fullName>
    </recommendedName>
</protein>
<feature type="chain" id="PRO_5045632153" description="Phospholipase" evidence="1">
    <location>
        <begin position="26"/>
        <end position="446"/>
    </location>
</feature>
<accession>A0ABQ3EQR1</accession>
<sequence>MFIKKVKLTLSALLLNGVIVGHANAWSDHNLITYPVLQSMPEVADQAPVPVETLTEFVTAEAQGLEDLLAANEVWLRENFPHYKPRPDAIAFDADSSDLLLSFIHAIRINPEAPLTPYIKLLPAQDTQGRRLMQASEVAVYSNLNDYKKLRFVEVKSGDMVTPLEVLSSANDDPDNGLDIGLFEDNGTPAGKMYGFGEQAFGNPAVEFSSQAPFHMAFYHEASILYTLAPFLNDTFPDYRVHMYKALAEYAFRTGHDYWGWRFMGWGLHYVGDMSMPYHATLQPGVSTASSIWTNTKDVMGFPQAKTDAIQLLSNRHFVTEKFQAVIINDAYAEQDSSSVVLEALTKQTPAVEYTDSTFVDVFAKKSYDKSDKLADYLIRFVPAKLVSDPSFEVDGSEEIEQVVELIRDEHGHDGLSEMTNMVGELMHDHNANTRSFVKSVLQSKN</sequence>
<evidence type="ECO:0000313" key="2">
    <source>
        <dbReference type="EMBL" id="GHB45693.1"/>
    </source>
</evidence>
<dbReference type="Gene3D" id="1.10.575.10">
    <property type="entry name" value="P1 Nuclease"/>
    <property type="match status" value="1"/>
</dbReference>
<reference evidence="3" key="1">
    <citation type="journal article" date="2019" name="Int. J. Syst. Evol. Microbiol.">
        <title>The Global Catalogue of Microorganisms (GCM) 10K type strain sequencing project: providing services to taxonomists for standard genome sequencing and annotation.</title>
        <authorList>
            <consortium name="The Broad Institute Genomics Platform"/>
            <consortium name="The Broad Institute Genome Sequencing Center for Infectious Disease"/>
            <person name="Wu L."/>
            <person name="Ma J."/>
        </authorList>
    </citation>
    <scope>NUCLEOTIDE SEQUENCE [LARGE SCALE GENOMIC DNA]</scope>
    <source>
        <strain evidence="3">KCTC 12861</strain>
    </source>
</reference>
<name>A0ABQ3EQR1_9HYPH</name>
<dbReference type="RefSeq" id="WP_189438466.1">
    <property type="nucleotide sequence ID" value="NZ_BMXE01000008.1"/>
</dbReference>
<dbReference type="SUPFAM" id="SSF48537">
    <property type="entry name" value="Phospholipase C/P1 nuclease"/>
    <property type="match status" value="2"/>
</dbReference>
<feature type="signal peptide" evidence="1">
    <location>
        <begin position="1"/>
        <end position="25"/>
    </location>
</feature>
<comment type="caution">
    <text evidence="2">The sequence shown here is derived from an EMBL/GenBank/DDBJ whole genome shotgun (WGS) entry which is preliminary data.</text>
</comment>
<gene>
    <name evidence="2" type="ORF">GCM10007094_38920</name>
</gene>
<dbReference type="EMBL" id="BMXE01000008">
    <property type="protein sequence ID" value="GHB45693.1"/>
    <property type="molecule type" value="Genomic_DNA"/>
</dbReference>
<keyword evidence="3" id="KW-1185">Reference proteome</keyword>
<organism evidence="2 3">
    <name type="scientific">Pseudovibrio japonicus</name>
    <dbReference type="NCBI Taxonomy" id="366534"/>
    <lineage>
        <taxon>Bacteria</taxon>
        <taxon>Pseudomonadati</taxon>
        <taxon>Pseudomonadota</taxon>
        <taxon>Alphaproteobacteria</taxon>
        <taxon>Hyphomicrobiales</taxon>
        <taxon>Stappiaceae</taxon>
        <taxon>Pseudovibrio</taxon>
    </lineage>
</organism>
<evidence type="ECO:0000256" key="1">
    <source>
        <dbReference type="SAM" id="SignalP"/>
    </source>
</evidence>
<dbReference type="InterPro" id="IPR008947">
    <property type="entry name" value="PLipase_C/P1_nuclease_dom_sf"/>
</dbReference>
<evidence type="ECO:0008006" key="4">
    <source>
        <dbReference type="Google" id="ProtNLM"/>
    </source>
</evidence>
<proteinExistence type="predicted"/>